<sequence>MKKIGLCLATVMLLTGMNGCKDRAGSEGPLPVLDFRADIPDQEVALQDLGKVRYFRLHTPGDVLLGDQMKLAPGEHGLFFFGPSSGDVIGFDKKGEMICRFNRKGQGGEEYVRIRHILYDAKRQEIFLDAITQMQVYDPEGNFKRTLKIPESYQMDVVESVDENTMVFLDMQGALFVKEGETTRIDDNPEANNQPFVVMDKDTGEKIERLPLVSNERYRSMIVTTRDGRPFVLLNRMRNLLACDGGGCVISEPAADTLYLLSPDRQLKPVFAKLPLSTEKDGKIACEIRALTPDKMLVNAVFLKDEGQMTLRNELYLYTVKENTFSHVKLANKDWKNGDMMNFVFNNNKLYYILYPFTLLEAMEKGELSGELAEITKTLDEDENLILMEVDLD</sequence>
<dbReference type="Proteomes" id="UP000533637">
    <property type="component" value="Unassembled WGS sequence"/>
</dbReference>
<evidence type="ECO:0000313" key="2">
    <source>
        <dbReference type="Proteomes" id="UP000533637"/>
    </source>
</evidence>
<evidence type="ECO:0000313" key="1">
    <source>
        <dbReference type="EMBL" id="MBB4621272.1"/>
    </source>
</evidence>
<dbReference type="SUPFAM" id="SSF50998">
    <property type="entry name" value="Quinoprotein alcohol dehydrogenase-like"/>
    <property type="match status" value="1"/>
</dbReference>
<proteinExistence type="predicted"/>
<dbReference type="EMBL" id="JACHOC010000002">
    <property type="protein sequence ID" value="MBB4621272.1"/>
    <property type="molecule type" value="Genomic_DNA"/>
</dbReference>
<protein>
    <recommendedName>
        <fullName evidence="3">6-bladed beta-propeller</fullName>
    </recommendedName>
</protein>
<dbReference type="InterPro" id="IPR011047">
    <property type="entry name" value="Quinoprotein_ADH-like_sf"/>
</dbReference>
<organism evidence="1 2">
    <name type="scientific">Parabacteroides faecis</name>
    <dbReference type="NCBI Taxonomy" id="1217282"/>
    <lineage>
        <taxon>Bacteria</taxon>
        <taxon>Pseudomonadati</taxon>
        <taxon>Bacteroidota</taxon>
        <taxon>Bacteroidia</taxon>
        <taxon>Bacteroidales</taxon>
        <taxon>Tannerellaceae</taxon>
        <taxon>Parabacteroides</taxon>
    </lineage>
</organism>
<gene>
    <name evidence="1" type="ORF">GGQ57_001166</name>
</gene>
<accession>A0ABR6KID0</accession>
<keyword evidence="2" id="KW-1185">Reference proteome</keyword>
<dbReference type="Pfam" id="PF17170">
    <property type="entry name" value="DUF5128"/>
    <property type="match status" value="1"/>
</dbReference>
<dbReference type="RefSeq" id="WP_183669495.1">
    <property type="nucleotide sequence ID" value="NZ_BMPB01000003.1"/>
</dbReference>
<comment type="caution">
    <text evidence="1">The sequence shown here is derived from an EMBL/GenBank/DDBJ whole genome shotgun (WGS) entry which is preliminary data.</text>
</comment>
<name>A0ABR6KID0_9BACT</name>
<evidence type="ECO:0008006" key="3">
    <source>
        <dbReference type="Google" id="ProtNLM"/>
    </source>
</evidence>
<reference evidence="1 2" key="1">
    <citation type="submission" date="2020-08" db="EMBL/GenBank/DDBJ databases">
        <title>Genomic Encyclopedia of Type Strains, Phase IV (KMG-IV): sequencing the most valuable type-strain genomes for metagenomic binning, comparative biology and taxonomic classification.</title>
        <authorList>
            <person name="Goeker M."/>
        </authorList>
    </citation>
    <scope>NUCLEOTIDE SEQUENCE [LARGE SCALE GENOMIC DNA]</scope>
    <source>
        <strain evidence="1 2">DSM 102983</strain>
    </source>
</reference>